<dbReference type="PANTHER" id="PTHR32552">
    <property type="entry name" value="FERRICHROME IRON RECEPTOR-RELATED"/>
    <property type="match status" value="1"/>
</dbReference>
<dbReference type="EMBL" id="RHGB01000003">
    <property type="protein sequence ID" value="RNL66759.1"/>
    <property type="molecule type" value="Genomic_DNA"/>
</dbReference>
<evidence type="ECO:0000256" key="10">
    <source>
        <dbReference type="ARBA" id="ARBA00023237"/>
    </source>
</evidence>
<evidence type="ECO:0000256" key="8">
    <source>
        <dbReference type="ARBA" id="ARBA00023077"/>
    </source>
</evidence>
<evidence type="ECO:0000259" key="14">
    <source>
        <dbReference type="Pfam" id="PF07715"/>
    </source>
</evidence>
<evidence type="ECO:0000313" key="16">
    <source>
        <dbReference type="Proteomes" id="UP000274695"/>
    </source>
</evidence>
<keyword evidence="3 11" id="KW-1134">Transmembrane beta strand</keyword>
<dbReference type="Gene3D" id="2.40.170.20">
    <property type="entry name" value="TonB-dependent receptor, beta-barrel domain"/>
    <property type="match status" value="1"/>
</dbReference>
<comment type="caution">
    <text evidence="15">The sequence shown here is derived from an EMBL/GenBank/DDBJ whole genome shotgun (WGS) entry which is preliminary data.</text>
</comment>
<dbReference type="Pfam" id="PF07715">
    <property type="entry name" value="Plug"/>
    <property type="match status" value="1"/>
</dbReference>
<evidence type="ECO:0000256" key="5">
    <source>
        <dbReference type="ARBA" id="ARBA00022692"/>
    </source>
</evidence>
<dbReference type="PROSITE" id="PS52016">
    <property type="entry name" value="TONB_DEPENDENT_REC_3"/>
    <property type="match status" value="1"/>
</dbReference>
<keyword evidence="5 11" id="KW-0812">Transmembrane</keyword>
<evidence type="ECO:0000256" key="3">
    <source>
        <dbReference type="ARBA" id="ARBA00022452"/>
    </source>
</evidence>
<keyword evidence="9 11" id="KW-0472">Membrane</keyword>
<evidence type="ECO:0000256" key="7">
    <source>
        <dbReference type="ARBA" id="ARBA00023065"/>
    </source>
</evidence>
<keyword evidence="6" id="KW-0408">Iron</keyword>
<dbReference type="Pfam" id="PF00593">
    <property type="entry name" value="TonB_dep_Rec_b-barrel"/>
    <property type="match status" value="1"/>
</dbReference>
<dbReference type="InterPro" id="IPR039426">
    <property type="entry name" value="TonB-dep_rcpt-like"/>
</dbReference>
<dbReference type="RefSeq" id="WP_123181626.1">
    <property type="nucleotide sequence ID" value="NZ_RHGB01000003.1"/>
</dbReference>
<dbReference type="Proteomes" id="UP000274695">
    <property type="component" value="Unassembled WGS sequence"/>
</dbReference>
<evidence type="ECO:0000256" key="1">
    <source>
        <dbReference type="ARBA" id="ARBA00004571"/>
    </source>
</evidence>
<feature type="domain" description="TonB-dependent receptor-like beta-barrel" evidence="13">
    <location>
        <begin position="306"/>
        <end position="760"/>
    </location>
</feature>
<keyword evidence="10 11" id="KW-0998">Cell outer membrane</keyword>
<comment type="similarity">
    <text evidence="11 12">Belongs to the TonB-dependent receptor family.</text>
</comment>
<accession>A0ABX9W6R1</accession>
<keyword evidence="7" id="KW-0406">Ion transport</keyword>
<keyword evidence="16" id="KW-1185">Reference proteome</keyword>
<protein>
    <submittedName>
        <fullName evidence="15">TonB-dependent receptor</fullName>
    </submittedName>
</protein>
<dbReference type="PANTHER" id="PTHR32552:SF81">
    <property type="entry name" value="TONB-DEPENDENT OUTER MEMBRANE RECEPTOR"/>
    <property type="match status" value="1"/>
</dbReference>
<evidence type="ECO:0000313" key="15">
    <source>
        <dbReference type="EMBL" id="RNL66759.1"/>
    </source>
</evidence>
<proteinExistence type="inferred from homology"/>
<organism evidence="15 16">
    <name type="scientific">Zhongshania marina</name>
    <dbReference type="NCBI Taxonomy" id="2304603"/>
    <lineage>
        <taxon>Bacteria</taxon>
        <taxon>Pseudomonadati</taxon>
        <taxon>Pseudomonadota</taxon>
        <taxon>Gammaproteobacteria</taxon>
        <taxon>Cellvibrionales</taxon>
        <taxon>Spongiibacteraceae</taxon>
        <taxon>Zhongshania</taxon>
    </lineage>
</organism>
<gene>
    <name evidence="15" type="ORF">D0911_04280</name>
</gene>
<evidence type="ECO:0000256" key="6">
    <source>
        <dbReference type="ARBA" id="ARBA00023004"/>
    </source>
</evidence>
<evidence type="ECO:0000256" key="12">
    <source>
        <dbReference type="RuleBase" id="RU003357"/>
    </source>
</evidence>
<feature type="domain" description="TonB-dependent receptor plug" evidence="14">
    <location>
        <begin position="66"/>
        <end position="173"/>
    </location>
</feature>
<keyword evidence="15" id="KW-0675">Receptor</keyword>
<dbReference type="InterPro" id="IPR012910">
    <property type="entry name" value="Plug_dom"/>
</dbReference>
<evidence type="ECO:0000256" key="11">
    <source>
        <dbReference type="PROSITE-ProRule" id="PRU01360"/>
    </source>
</evidence>
<keyword evidence="4" id="KW-0410">Iron transport</keyword>
<dbReference type="SUPFAM" id="SSF56935">
    <property type="entry name" value="Porins"/>
    <property type="match status" value="1"/>
</dbReference>
<evidence type="ECO:0000256" key="2">
    <source>
        <dbReference type="ARBA" id="ARBA00022448"/>
    </source>
</evidence>
<evidence type="ECO:0000256" key="9">
    <source>
        <dbReference type="ARBA" id="ARBA00023136"/>
    </source>
</evidence>
<sequence length="794" mass="86310">MNIKKILTFVNESKFCRHSVFKLVGMLIVTSLISSYAVSQEQERVKRTNRLLEEVIVTAQKREENLQDIPIAITAFSGAKLEALGIDSIQDLGAVTPGLTTSNSAGFNVVFLRGIGTDAFLPGADTSVPFYIDGVQLISAVQGTSDTLGRIDRIEVLKGPQGTLFGRNATGGAINIVTPAPSVEEWAGDITAEFADYNEQNFVGYVSGPIIDSVAISLSAYTKKHDNYYTNTVHPENLFDPITAEGGRAKLLWGVTDTLDITLTGSVNKVQGNSGLNFELTRPAPALSAGGLVLPADPKADREVAHDAMAGGDTKMTLYSLIADWRLSHFDLKFIGSKQNSDSRAFADFDGSAMPVATADPPSQPSEQITYELQLVSNSDTPYSEHFEWATGIFYLEGFGGFDPVRFNFFPDPLNGLGLPLAAPLSGLLDSVVDILGLPLVSSSGVSLYNTGILESESLSAFFQGTYYISPDYLDVTVGMRYQEEERDLAVSRVYTKNANGDEITIRNDDLPVQTASQLSPKVAIKWYPFHTDDQVYASWSRGFKSPTYNTVNIIVPPSPVKEEQVDSFEVGLKASLFDDNLKLNSALFMIEQTDLLTGFVAIASGGIVQYANAKGSRVKGAELDVLWTPMPDLNPGFTITAAGSHLDTEYTDYKDGRGFDDDTGLAFGDGITPLPSRDFTGNEIVRAPKNTGTLGFSQVLPLGPGDIEFGVNLQYSSGFYFLAQNSDLYKREEYTLVGAQITYFLDEYGLQATLFGQNLTDEIYNESVFSSDFGRAVMLNDPKVIGGRIKYSF</sequence>
<evidence type="ECO:0000256" key="4">
    <source>
        <dbReference type="ARBA" id="ARBA00022496"/>
    </source>
</evidence>
<evidence type="ECO:0000259" key="13">
    <source>
        <dbReference type="Pfam" id="PF00593"/>
    </source>
</evidence>
<keyword evidence="8 12" id="KW-0798">TonB box</keyword>
<name>A0ABX9W6R1_9GAMM</name>
<dbReference type="InterPro" id="IPR000531">
    <property type="entry name" value="Beta-barrel_TonB"/>
</dbReference>
<dbReference type="InterPro" id="IPR036942">
    <property type="entry name" value="Beta-barrel_TonB_sf"/>
</dbReference>
<comment type="subcellular location">
    <subcellularLocation>
        <location evidence="1 11">Cell outer membrane</location>
        <topology evidence="1 11">Multi-pass membrane protein</topology>
    </subcellularLocation>
</comment>
<reference evidence="15 16" key="1">
    <citation type="submission" date="2018-10" db="EMBL/GenBank/DDBJ databases">
        <title>Draft genome sequence of Zhongshania sp. DSW25-10.</title>
        <authorList>
            <person name="Oh J."/>
        </authorList>
    </citation>
    <scope>NUCLEOTIDE SEQUENCE [LARGE SCALE GENOMIC DNA]</scope>
    <source>
        <strain evidence="15 16">DSW25-10</strain>
    </source>
</reference>
<keyword evidence="2 11" id="KW-0813">Transport</keyword>